<evidence type="ECO:0000313" key="4">
    <source>
        <dbReference type="EMBL" id="KAF0912079.1"/>
    </source>
</evidence>
<feature type="compositionally biased region" description="Low complexity" evidence="2">
    <location>
        <begin position="246"/>
        <end position="261"/>
    </location>
</feature>
<dbReference type="PROSITE" id="PS50157">
    <property type="entry name" value="ZINC_FINGER_C2H2_2"/>
    <property type="match status" value="1"/>
</dbReference>
<dbReference type="OrthoDB" id="693976at2759"/>
<feature type="region of interest" description="Disordered" evidence="2">
    <location>
        <begin position="268"/>
        <end position="287"/>
    </location>
</feature>
<name>A0A6G1DI45_9ORYZ</name>
<evidence type="ECO:0000256" key="2">
    <source>
        <dbReference type="SAM" id="MobiDB-lite"/>
    </source>
</evidence>
<dbReference type="PANTHER" id="PTHR45730:SF120">
    <property type="entry name" value="OS03G0786400 PROTEIN"/>
    <property type="match status" value="1"/>
</dbReference>
<keyword evidence="1" id="KW-0863">Zinc-finger</keyword>
<evidence type="ECO:0000259" key="3">
    <source>
        <dbReference type="PROSITE" id="PS50157"/>
    </source>
</evidence>
<feature type="compositionally biased region" description="Gly residues" evidence="2">
    <location>
        <begin position="19"/>
        <end position="28"/>
    </location>
</feature>
<dbReference type="InterPro" id="IPR036236">
    <property type="entry name" value="Znf_C2H2_sf"/>
</dbReference>
<dbReference type="PANTHER" id="PTHR45730">
    <property type="entry name" value="ZINC FINGER PROTEIN JAGGED"/>
    <property type="match status" value="1"/>
</dbReference>
<comment type="caution">
    <text evidence="4">The sequence shown here is derived from an EMBL/GenBank/DDBJ whole genome shotgun (WGS) entry which is preliminary data.</text>
</comment>
<protein>
    <recommendedName>
        <fullName evidence="3">C2H2-type domain-containing protein</fullName>
    </recommendedName>
</protein>
<evidence type="ECO:0000256" key="1">
    <source>
        <dbReference type="PROSITE-ProRule" id="PRU00042"/>
    </source>
</evidence>
<feature type="region of interest" description="Disordered" evidence="2">
    <location>
        <begin position="1"/>
        <end position="28"/>
    </location>
</feature>
<accession>A0A6G1DI45</accession>
<feature type="domain" description="C2H2-type" evidence="3">
    <location>
        <begin position="41"/>
        <end position="68"/>
    </location>
</feature>
<evidence type="ECO:0000313" key="5">
    <source>
        <dbReference type="Proteomes" id="UP000479710"/>
    </source>
</evidence>
<dbReference type="InterPro" id="IPR045320">
    <property type="entry name" value="JAGGED/SL1-like"/>
</dbReference>
<dbReference type="InterPro" id="IPR013087">
    <property type="entry name" value="Znf_C2H2_type"/>
</dbReference>
<proteinExistence type="predicted"/>
<dbReference type="PROSITE" id="PS00028">
    <property type="entry name" value="ZINC_FINGER_C2H2_1"/>
    <property type="match status" value="1"/>
</dbReference>
<feature type="compositionally biased region" description="Acidic residues" evidence="2">
    <location>
        <begin position="274"/>
        <end position="287"/>
    </location>
</feature>
<dbReference type="GO" id="GO:0008270">
    <property type="term" value="F:zinc ion binding"/>
    <property type="evidence" value="ECO:0007669"/>
    <property type="project" value="UniProtKB-KW"/>
</dbReference>
<dbReference type="SUPFAM" id="SSF57667">
    <property type="entry name" value="beta-beta-alpha zinc fingers"/>
    <property type="match status" value="1"/>
</dbReference>
<keyword evidence="5" id="KW-1185">Reference proteome</keyword>
<feature type="region of interest" description="Disordered" evidence="2">
    <location>
        <begin position="240"/>
        <end position="261"/>
    </location>
</feature>
<dbReference type="GO" id="GO:0003700">
    <property type="term" value="F:DNA-binding transcription factor activity"/>
    <property type="evidence" value="ECO:0007669"/>
    <property type="project" value="InterPro"/>
</dbReference>
<dbReference type="EMBL" id="SPHZ02000006">
    <property type="protein sequence ID" value="KAF0912079.1"/>
    <property type="molecule type" value="Genomic_DNA"/>
</dbReference>
<dbReference type="AlphaFoldDB" id="A0A6G1DI45"/>
<organism evidence="4 5">
    <name type="scientific">Oryza meyeriana var. granulata</name>
    <dbReference type="NCBI Taxonomy" id="110450"/>
    <lineage>
        <taxon>Eukaryota</taxon>
        <taxon>Viridiplantae</taxon>
        <taxon>Streptophyta</taxon>
        <taxon>Embryophyta</taxon>
        <taxon>Tracheophyta</taxon>
        <taxon>Spermatophyta</taxon>
        <taxon>Magnoliopsida</taxon>
        <taxon>Liliopsida</taxon>
        <taxon>Poales</taxon>
        <taxon>Poaceae</taxon>
        <taxon>BOP clade</taxon>
        <taxon>Oryzoideae</taxon>
        <taxon>Oryzeae</taxon>
        <taxon>Oryzinae</taxon>
        <taxon>Oryza</taxon>
        <taxon>Oryza meyeriana</taxon>
    </lineage>
</organism>
<reference evidence="4 5" key="1">
    <citation type="submission" date="2019-11" db="EMBL/GenBank/DDBJ databases">
        <title>Whole genome sequence of Oryza granulata.</title>
        <authorList>
            <person name="Li W."/>
        </authorList>
    </citation>
    <scope>NUCLEOTIDE SEQUENCE [LARGE SCALE GENOMIC DNA]</scope>
    <source>
        <strain evidence="5">cv. Menghai</strain>
        <tissue evidence="4">Leaf</tissue>
    </source>
</reference>
<keyword evidence="1" id="KW-0862">Zinc</keyword>
<keyword evidence="1" id="KW-0479">Metal-binding</keyword>
<sequence length="287" mass="27902">MDSSPSAQAADLSLTLAPSGGGGGGGGGSSACIDGKDVRLFPCLFCNKKFLKSQALGGHQNAHKKERSIGWNPYFYMPPTPHAAANATTAAPPAGLSVPTPSGSYGGVGAAGAAGAVAGAVVAGGAGGGGGLLPAHAYAGHGYAAVPTSFPIASHSSSVVGSGGLQYYAPSDGAAAAMTTTTIPAAGASDAQSGSAGVQVPRFATHQHLLAAVSSGRAMLAAPDQPGAGRDDMIDMLNWRRGSHGPTASAAATTPSPASTTTTLTTFASADGNNGEENEELDLNLSL</sequence>
<dbReference type="Proteomes" id="UP000479710">
    <property type="component" value="Unassembled WGS sequence"/>
</dbReference>
<gene>
    <name evidence="4" type="ORF">E2562_012978</name>
</gene>